<protein>
    <submittedName>
        <fullName evidence="7">Discoidin domain-containing protein</fullName>
    </submittedName>
</protein>
<feature type="domain" description="F5/8 type C" evidence="5">
    <location>
        <begin position="379"/>
        <end position="519"/>
    </location>
</feature>
<dbReference type="InterPro" id="IPR008979">
    <property type="entry name" value="Galactose-bd-like_sf"/>
</dbReference>
<dbReference type="AlphaFoldDB" id="A0A9D1NF74"/>
<dbReference type="InterPro" id="IPR036582">
    <property type="entry name" value="Mao_N_sf"/>
</dbReference>
<dbReference type="InterPro" id="IPR011330">
    <property type="entry name" value="Glyco_hydro/deAcase_b/a-brl"/>
</dbReference>
<feature type="chain" id="PRO_5039336149" evidence="4">
    <location>
        <begin position="27"/>
        <end position="524"/>
    </location>
</feature>
<organism evidence="7 8">
    <name type="scientific">Candidatus Aphodoplasma excrementigallinarum</name>
    <dbReference type="NCBI Taxonomy" id="2840673"/>
    <lineage>
        <taxon>Bacteria</taxon>
        <taxon>Bacillati</taxon>
        <taxon>Bacillota</taxon>
        <taxon>Clostridia</taxon>
        <taxon>Eubacteriales</taxon>
        <taxon>Candidatus Aphodoplasma</taxon>
    </lineage>
</organism>
<dbReference type="PROSITE" id="PS51677">
    <property type="entry name" value="NODB"/>
    <property type="match status" value="1"/>
</dbReference>
<dbReference type="Pfam" id="PF07833">
    <property type="entry name" value="Cu_amine_oxidN1"/>
    <property type="match status" value="1"/>
</dbReference>
<feature type="domain" description="NodB homology" evidence="6">
    <location>
        <begin position="33"/>
        <end position="238"/>
    </location>
</feature>
<dbReference type="InterPro" id="IPR050248">
    <property type="entry name" value="Polysacc_deacetylase_ArnD"/>
</dbReference>
<dbReference type="GO" id="GO:0016810">
    <property type="term" value="F:hydrolase activity, acting on carbon-nitrogen (but not peptide) bonds"/>
    <property type="evidence" value="ECO:0007669"/>
    <property type="project" value="InterPro"/>
</dbReference>
<proteinExistence type="predicted"/>
<dbReference type="Pfam" id="PF00754">
    <property type="entry name" value="F5_F8_type_C"/>
    <property type="match status" value="1"/>
</dbReference>
<dbReference type="Gene3D" id="2.60.120.260">
    <property type="entry name" value="Galactose-binding domain-like"/>
    <property type="match status" value="1"/>
</dbReference>
<feature type="signal peptide" evidence="4">
    <location>
        <begin position="1"/>
        <end position="26"/>
    </location>
</feature>
<keyword evidence="3" id="KW-0326">Glycosidase</keyword>
<evidence type="ECO:0000256" key="4">
    <source>
        <dbReference type="SAM" id="SignalP"/>
    </source>
</evidence>
<evidence type="ECO:0000256" key="3">
    <source>
        <dbReference type="ARBA" id="ARBA00023295"/>
    </source>
</evidence>
<dbReference type="PROSITE" id="PS51257">
    <property type="entry name" value="PROKAR_LIPOPROTEIN"/>
    <property type="match status" value="1"/>
</dbReference>
<dbReference type="InterPro" id="IPR000421">
    <property type="entry name" value="FA58C"/>
</dbReference>
<dbReference type="SUPFAM" id="SSF49785">
    <property type="entry name" value="Galactose-binding domain-like"/>
    <property type="match status" value="1"/>
</dbReference>
<dbReference type="Gene3D" id="3.30.457.10">
    <property type="entry name" value="Copper amine oxidase-like, N-terminal domain"/>
    <property type="match status" value="1"/>
</dbReference>
<dbReference type="Pfam" id="PF01522">
    <property type="entry name" value="Polysacc_deac_1"/>
    <property type="match status" value="1"/>
</dbReference>
<evidence type="ECO:0000313" key="8">
    <source>
        <dbReference type="Proteomes" id="UP000886743"/>
    </source>
</evidence>
<dbReference type="PANTHER" id="PTHR10587:SF133">
    <property type="entry name" value="CHITIN DEACETYLASE 1-RELATED"/>
    <property type="match status" value="1"/>
</dbReference>
<dbReference type="Gene3D" id="3.20.20.370">
    <property type="entry name" value="Glycoside hydrolase/deacetylase"/>
    <property type="match status" value="1"/>
</dbReference>
<name>A0A9D1NF74_9FIRM</name>
<dbReference type="GO" id="GO:0016020">
    <property type="term" value="C:membrane"/>
    <property type="evidence" value="ECO:0007669"/>
    <property type="project" value="TreeGrafter"/>
</dbReference>
<dbReference type="InterPro" id="IPR012854">
    <property type="entry name" value="Cu_amine_oxidase-like_N"/>
</dbReference>
<dbReference type="PANTHER" id="PTHR10587">
    <property type="entry name" value="GLYCOSYL TRANSFERASE-RELATED"/>
    <property type="match status" value="1"/>
</dbReference>
<gene>
    <name evidence="7" type="ORF">IAC74_00510</name>
</gene>
<dbReference type="InterPro" id="IPR002509">
    <property type="entry name" value="NODB_dom"/>
</dbReference>
<dbReference type="SUPFAM" id="SSF55383">
    <property type="entry name" value="Copper amine oxidase, domain N"/>
    <property type="match status" value="1"/>
</dbReference>
<dbReference type="GO" id="GO:0005975">
    <property type="term" value="P:carbohydrate metabolic process"/>
    <property type="evidence" value="ECO:0007669"/>
    <property type="project" value="InterPro"/>
</dbReference>
<evidence type="ECO:0000256" key="2">
    <source>
        <dbReference type="ARBA" id="ARBA00022801"/>
    </source>
</evidence>
<dbReference type="PROSITE" id="PS50022">
    <property type="entry name" value="FA58C_3"/>
    <property type="match status" value="1"/>
</dbReference>
<evidence type="ECO:0000259" key="6">
    <source>
        <dbReference type="PROSITE" id="PS51677"/>
    </source>
</evidence>
<dbReference type="GO" id="GO:0016798">
    <property type="term" value="F:hydrolase activity, acting on glycosyl bonds"/>
    <property type="evidence" value="ECO:0007669"/>
    <property type="project" value="UniProtKB-KW"/>
</dbReference>
<reference evidence="7" key="1">
    <citation type="submission" date="2020-10" db="EMBL/GenBank/DDBJ databases">
        <authorList>
            <person name="Gilroy R."/>
        </authorList>
    </citation>
    <scope>NUCLEOTIDE SEQUENCE</scope>
    <source>
        <strain evidence="7">4920</strain>
    </source>
</reference>
<evidence type="ECO:0000313" key="7">
    <source>
        <dbReference type="EMBL" id="HIV02024.1"/>
    </source>
</evidence>
<reference evidence="7" key="2">
    <citation type="journal article" date="2021" name="PeerJ">
        <title>Extensive microbial diversity within the chicken gut microbiome revealed by metagenomics and culture.</title>
        <authorList>
            <person name="Gilroy R."/>
            <person name="Ravi A."/>
            <person name="Getino M."/>
            <person name="Pursley I."/>
            <person name="Horton D.L."/>
            <person name="Alikhan N.F."/>
            <person name="Baker D."/>
            <person name="Gharbi K."/>
            <person name="Hall N."/>
            <person name="Watson M."/>
            <person name="Adriaenssens E.M."/>
            <person name="Foster-Nyarko E."/>
            <person name="Jarju S."/>
            <person name="Secka A."/>
            <person name="Antonio M."/>
            <person name="Oren A."/>
            <person name="Chaudhuri R.R."/>
            <person name="La Ragione R."/>
            <person name="Hildebrand F."/>
            <person name="Pallen M.J."/>
        </authorList>
    </citation>
    <scope>NUCLEOTIDE SEQUENCE</scope>
    <source>
        <strain evidence="7">4920</strain>
    </source>
</reference>
<dbReference type="EMBL" id="DVOF01000010">
    <property type="protein sequence ID" value="HIV02024.1"/>
    <property type="molecule type" value="Genomic_DNA"/>
</dbReference>
<keyword evidence="1" id="KW-0479">Metal-binding</keyword>
<dbReference type="GO" id="GO:0046872">
    <property type="term" value="F:metal ion binding"/>
    <property type="evidence" value="ECO:0007669"/>
    <property type="project" value="UniProtKB-KW"/>
</dbReference>
<dbReference type="SUPFAM" id="SSF88713">
    <property type="entry name" value="Glycoside hydrolase/deacetylase"/>
    <property type="match status" value="1"/>
</dbReference>
<keyword evidence="2" id="KW-0378">Hydrolase</keyword>
<sequence length="524" mass="58146">MKKLFKKLLCTVLSAGLLLSCTGALAAGPVKNQVVLLKFDDLVQENAGAFQRVADILAEEGVPGSFGIIGNSLEGDNQEYFDTIKAWDAQGIELWHHGYTSAEKEYLNDDYDAQYESFKKTMDLMEEKCGITMHSFCLPWGNGTDTTLRVLNAFPEITSTLVAPQANDIMNAVSFDTRANLEISTGKTDYNHFVEQYRLQVTSPYIVIQCHPAMWQDSDFDNLRETIHYLKDKGCVFNTPTAYVDDYKAYLENPPEDDGSIYIRFDKEYMMNLDVEPQMMNDRVMVPFRAIFEALGADIEWDADTATATASKGSTVVQITENSATALVNGAENALDAPATIVQDRFLVPIRFVSEAFGAVVYWSEDENTVVIRTIKDGCTYTLSEGQLAIAGCTWSDAFQDEIGPMTYDGDIDSVWSAEGTDVWVCYDLGSTCTLDRAEIMWNKGDARQEKYEILVSQDGETFESVYDGLASGKANNEYETTELGGVTARYVKVLCKGNIAGETEGTWNAIKEIKFFGASVEGE</sequence>
<evidence type="ECO:0000259" key="5">
    <source>
        <dbReference type="PROSITE" id="PS50022"/>
    </source>
</evidence>
<comment type="caution">
    <text evidence="7">The sequence shown here is derived from an EMBL/GenBank/DDBJ whole genome shotgun (WGS) entry which is preliminary data.</text>
</comment>
<keyword evidence="4" id="KW-0732">Signal</keyword>
<evidence type="ECO:0000256" key="1">
    <source>
        <dbReference type="ARBA" id="ARBA00022723"/>
    </source>
</evidence>
<dbReference type="Proteomes" id="UP000886743">
    <property type="component" value="Unassembled WGS sequence"/>
</dbReference>
<accession>A0A9D1NF74</accession>